<keyword evidence="1" id="KW-0472">Membrane</keyword>
<comment type="similarity">
    <text evidence="1">Belongs to the vitamin uptake transporter (VUT/ECF) (TC 2.A.88) family. Q precursor transporter subfamily.</text>
</comment>
<evidence type="ECO:0000259" key="2">
    <source>
        <dbReference type="PROSITE" id="PS51819"/>
    </source>
</evidence>
<name>A0ABP6ZQ54_9ACTN</name>
<protein>
    <recommendedName>
        <fullName evidence="1">Probable queuosine precursor transporter</fullName>
        <shortName evidence="1">Q precursor transporter</shortName>
    </recommendedName>
</protein>
<dbReference type="HAMAP" id="MF_02088">
    <property type="entry name" value="Q_prec_transport"/>
    <property type="match status" value="1"/>
</dbReference>
<dbReference type="PANTHER" id="PTHR34300">
    <property type="entry name" value="QUEUOSINE PRECURSOR TRANSPORTER-RELATED"/>
    <property type="match status" value="1"/>
</dbReference>
<dbReference type="Proteomes" id="UP001501490">
    <property type="component" value="Unassembled WGS sequence"/>
</dbReference>
<feature type="transmembrane region" description="Helical" evidence="1">
    <location>
        <begin position="127"/>
        <end position="157"/>
    </location>
</feature>
<feature type="domain" description="VOC" evidence="2">
    <location>
        <begin position="249"/>
        <end position="373"/>
    </location>
</feature>
<feature type="transmembrane region" description="Helical" evidence="1">
    <location>
        <begin position="59"/>
        <end position="82"/>
    </location>
</feature>
<evidence type="ECO:0000256" key="1">
    <source>
        <dbReference type="HAMAP-Rule" id="MF_02088"/>
    </source>
</evidence>
<evidence type="ECO:0000313" key="4">
    <source>
        <dbReference type="Proteomes" id="UP001501490"/>
    </source>
</evidence>
<dbReference type="Gene3D" id="3.10.180.10">
    <property type="entry name" value="2,3-Dihydroxybiphenyl 1,2-Dioxygenase, domain 1"/>
    <property type="match status" value="1"/>
</dbReference>
<dbReference type="InterPro" id="IPR029068">
    <property type="entry name" value="Glyas_Bleomycin-R_OHBP_Dase"/>
</dbReference>
<comment type="caution">
    <text evidence="3">The sequence shown here is derived from an EMBL/GenBank/DDBJ whole genome shotgun (WGS) entry which is preliminary data.</text>
</comment>
<dbReference type="Pfam" id="PF02592">
    <property type="entry name" value="Vut_1"/>
    <property type="match status" value="1"/>
</dbReference>
<dbReference type="InterPro" id="IPR037523">
    <property type="entry name" value="VOC_core"/>
</dbReference>
<feature type="transmembrane region" description="Helical" evidence="1">
    <location>
        <begin position="202"/>
        <end position="228"/>
    </location>
</feature>
<dbReference type="InterPro" id="IPR004360">
    <property type="entry name" value="Glyas_Fos-R_dOase_dom"/>
</dbReference>
<sequence>MLGVTSLQQTSTVPATTGPRYVRHPTGIYTVVVALFCGLLLISNIAATKLITVVDGLPIIQGIFTDGGAFLFPLTYILGDVLAEVYGLRQARRAIWLGFFLAGLASLTFLVVGMAPPGPGYENQDAFLAVLGFVPRIVIASLAGYLAGQFLNAYVLVKIKNRTNERRMWIRLVGSTVVGEFADTALFCFIAFVGVFPTWSSLISYTVTGYLYKVAVEVIFLPVTYVVIKAIKRREPDYAASLAEKPTVRQLRLVVRAEDYDDAVRFYRDTLGMGEEETYTTGDARVTILDAGRATLELSNREQVDYIDTAEVGRTGVSPPWRVAVEVDDAVEVTRALAAAGAEVIAAPTETPWHSLNARLSAPADVQLTVFQELSAPHS</sequence>
<feature type="transmembrane region" description="Helical" evidence="1">
    <location>
        <begin position="94"/>
        <end position="115"/>
    </location>
</feature>
<keyword evidence="4" id="KW-1185">Reference proteome</keyword>
<dbReference type="InterPro" id="IPR003744">
    <property type="entry name" value="YhhQ"/>
</dbReference>
<feature type="transmembrane region" description="Helical" evidence="1">
    <location>
        <begin position="28"/>
        <end position="47"/>
    </location>
</feature>
<reference evidence="4" key="1">
    <citation type="journal article" date="2019" name="Int. J. Syst. Evol. Microbiol.">
        <title>The Global Catalogue of Microorganisms (GCM) 10K type strain sequencing project: providing services to taxonomists for standard genome sequencing and annotation.</title>
        <authorList>
            <consortium name="The Broad Institute Genomics Platform"/>
            <consortium name="The Broad Institute Genome Sequencing Center for Infectious Disease"/>
            <person name="Wu L."/>
            <person name="Ma J."/>
        </authorList>
    </citation>
    <scope>NUCLEOTIDE SEQUENCE [LARGE SCALE GENOMIC DNA]</scope>
    <source>
        <strain evidence="4">JCM 16929</strain>
    </source>
</reference>
<feature type="transmembrane region" description="Helical" evidence="1">
    <location>
        <begin position="169"/>
        <end position="196"/>
    </location>
</feature>
<evidence type="ECO:0000313" key="3">
    <source>
        <dbReference type="EMBL" id="GAA3615738.1"/>
    </source>
</evidence>
<keyword evidence="1" id="KW-0813">Transport</keyword>
<keyword evidence="1" id="KW-1133">Transmembrane helix</keyword>
<comment type="function">
    <text evidence="1">Involved in the import of queuosine (Q) precursors, required for Q precursor salvage.</text>
</comment>
<comment type="subcellular location">
    <subcellularLocation>
        <location evidence="1">Cell membrane</location>
        <topology evidence="1">Multi-pass membrane protein</topology>
    </subcellularLocation>
</comment>
<dbReference type="NCBIfam" id="TIGR00697">
    <property type="entry name" value="queuosine precursor transporter"/>
    <property type="match status" value="1"/>
</dbReference>
<dbReference type="PROSITE" id="PS51819">
    <property type="entry name" value="VOC"/>
    <property type="match status" value="1"/>
</dbReference>
<dbReference type="EMBL" id="BAABAB010000010">
    <property type="protein sequence ID" value="GAA3615738.1"/>
    <property type="molecule type" value="Genomic_DNA"/>
</dbReference>
<dbReference type="SUPFAM" id="SSF54593">
    <property type="entry name" value="Glyoxalase/Bleomycin resistance protein/Dihydroxybiphenyl dioxygenase"/>
    <property type="match status" value="1"/>
</dbReference>
<keyword evidence="1" id="KW-0812">Transmembrane</keyword>
<proteinExistence type="inferred from homology"/>
<dbReference type="PANTHER" id="PTHR34300:SF2">
    <property type="entry name" value="QUEUOSINE PRECURSOR TRANSPORTER-RELATED"/>
    <property type="match status" value="1"/>
</dbReference>
<accession>A0ABP6ZQ54</accession>
<gene>
    <name evidence="3" type="ORF">GCM10022236_17270</name>
</gene>
<organism evidence="3 4">
    <name type="scientific">Microlunatus ginsengisoli</name>
    <dbReference type="NCBI Taxonomy" id="363863"/>
    <lineage>
        <taxon>Bacteria</taxon>
        <taxon>Bacillati</taxon>
        <taxon>Actinomycetota</taxon>
        <taxon>Actinomycetes</taxon>
        <taxon>Propionibacteriales</taxon>
        <taxon>Propionibacteriaceae</taxon>
        <taxon>Microlunatus</taxon>
    </lineage>
</organism>
<dbReference type="Pfam" id="PF00903">
    <property type="entry name" value="Glyoxalase"/>
    <property type="match status" value="1"/>
</dbReference>
<keyword evidence="1" id="KW-1003">Cell membrane</keyword>